<evidence type="ECO:0000256" key="1">
    <source>
        <dbReference type="SAM" id="Phobius"/>
    </source>
</evidence>
<dbReference type="EMBL" id="JACQWF010000134">
    <property type="protein sequence ID" value="MBI4595322.1"/>
    <property type="molecule type" value="Genomic_DNA"/>
</dbReference>
<gene>
    <name evidence="2" type="ORF">HY730_02980</name>
</gene>
<dbReference type="AlphaFoldDB" id="A0A933LQH5"/>
<organism evidence="2 3">
    <name type="scientific">Tectimicrobiota bacterium</name>
    <dbReference type="NCBI Taxonomy" id="2528274"/>
    <lineage>
        <taxon>Bacteria</taxon>
        <taxon>Pseudomonadati</taxon>
        <taxon>Nitrospinota/Tectimicrobiota group</taxon>
        <taxon>Candidatus Tectimicrobiota</taxon>
    </lineage>
</organism>
<comment type="caution">
    <text evidence="2">The sequence shown here is derived from an EMBL/GenBank/DDBJ whole genome shotgun (WGS) entry which is preliminary data.</text>
</comment>
<keyword evidence="1" id="KW-0812">Transmembrane</keyword>
<proteinExistence type="predicted"/>
<name>A0A933LQH5_UNCTE</name>
<accession>A0A933LQH5</accession>
<keyword evidence="1" id="KW-0472">Membrane</keyword>
<feature type="transmembrane region" description="Helical" evidence="1">
    <location>
        <begin position="14"/>
        <end position="31"/>
    </location>
</feature>
<sequence>MENFLAILTRPDNIPIAGMLVAVLFCLWVGIRQALKNDRFIQNGDRDRIYEDMIE</sequence>
<evidence type="ECO:0000313" key="3">
    <source>
        <dbReference type="Proteomes" id="UP000772181"/>
    </source>
</evidence>
<protein>
    <submittedName>
        <fullName evidence="2">Uncharacterized protein</fullName>
    </submittedName>
</protein>
<dbReference type="Proteomes" id="UP000772181">
    <property type="component" value="Unassembled WGS sequence"/>
</dbReference>
<reference evidence="2" key="1">
    <citation type="submission" date="2020-07" db="EMBL/GenBank/DDBJ databases">
        <title>Huge and variable diversity of episymbiotic CPR bacteria and DPANN archaea in groundwater ecosystems.</title>
        <authorList>
            <person name="He C.Y."/>
            <person name="Keren R."/>
            <person name="Whittaker M."/>
            <person name="Farag I.F."/>
            <person name="Doudna J."/>
            <person name="Cate J.H.D."/>
            <person name="Banfield J.F."/>
        </authorList>
    </citation>
    <scope>NUCLEOTIDE SEQUENCE</scope>
    <source>
        <strain evidence="2">NC_groundwater_1482_Ag_S-0.65um_47_24</strain>
    </source>
</reference>
<evidence type="ECO:0000313" key="2">
    <source>
        <dbReference type="EMBL" id="MBI4595322.1"/>
    </source>
</evidence>
<keyword evidence="1" id="KW-1133">Transmembrane helix</keyword>